<organism evidence="2 3">
    <name type="scientific">Symbiodinium microadriaticum</name>
    <name type="common">Dinoflagellate</name>
    <name type="synonym">Zooxanthella microadriatica</name>
    <dbReference type="NCBI Taxonomy" id="2951"/>
    <lineage>
        <taxon>Eukaryota</taxon>
        <taxon>Sar</taxon>
        <taxon>Alveolata</taxon>
        <taxon>Dinophyceae</taxon>
        <taxon>Suessiales</taxon>
        <taxon>Symbiodiniaceae</taxon>
        <taxon>Symbiodinium</taxon>
    </lineage>
</organism>
<protein>
    <recommendedName>
        <fullName evidence="4">Pentatricopeptide repeat-containing protein, chloroplastic</fullName>
    </recommendedName>
</protein>
<keyword evidence="3" id="KW-1185">Reference proteome</keyword>
<dbReference type="Proteomes" id="UP000186817">
    <property type="component" value="Unassembled WGS sequence"/>
</dbReference>
<dbReference type="OrthoDB" id="10320819at2759"/>
<evidence type="ECO:0008006" key="4">
    <source>
        <dbReference type="Google" id="ProtNLM"/>
    </source>
</evidence>
<dbReference type="AlphaFoldDB" id="A0A1Q9DPB8"/>
<accession>A0A1Q9DPB8</accession>
<sequence>MHFCFDIAAEFTIPTDDSAFQVALSCDLRPHPFAPFAGDIVAVETYYEQSNLATILVISAARDPDLAEDTSQPMFLLRGVPSGAIPMWGVILDIRVRGEYGCLKKYLSYSFNLSMKIILHRTRSAYPVAESVYKGHYSGQQLRGDRRNLELKLNGHAQQQWNTNELKNPRERVAPDSYAGSAVLRTVSRGRLFAVMVLAPPVRDEFTGARNRRWAEAVGTLATLRAWGGRLDVVTCSAAVSACERAQPSQWPRALRMLRETPEDPNEFTFSAAASACEKANLWQNSLGLLFELRRTPRKRGTPSEQGPKSVLQPTVVSHAATLSACAGGRQWPWVMWLFQKIQYQRDLDVVVFGAVITACDALGGRYWQLALSLLQRAAARGLRMSVELLGAGVKACEAAMQWPWATQLLRYHHAVGTEQVADIST</sequence>
<evidence type="ECO:0000313" key="3">
    <source>
        <dbReference type="Proteomes" id="UP000186817"/>
    </source>
</evidence>
<reference evidence="2 3" key="1">
    <citation type="submission" date="2016-02" db="EMBL/GenBank/DDBJ databases">
        <title>Genome analysis of coral dinoflagellate symbionts highlights evolutionary adaptations to a symbiotic lifestyle.</title>
        <authorList>
            <person name="Aranda M."/>
            <person name="Li Y."/>
            <person name="Liew Y.J."/>
            <person name="Baumgarten S."/>
            <person name="Simakov O."/>
            <person name="Wilson M."/>
            <person name="Piel J."/>
            <person name="Ashoor H."/>
            <person name="Bougouffa S."/>
            <person name="Bajic V.B."/>
            <person name="Ryu T."/>
            <person name="Ravasi T."/>
            <person name="Bayer T."/>
            <person name="Micklem G."/>
            <person name="Kim H."/>
            <person name="Bhak J."/>
            <person name="Lajeunesse T.C."/>
            <person name="Voolstra C.R."/>
        </authorList>
    </citation>
    <scope>NUCLEOTIDE SEQUENCE [LARGE SCALE GENOMIC DNA]</scope>
    <source>
        <strain evidence="2 3">CCMP2467</strain>
    </source>
</reference>
<keyword evidence="1" id="KW-0677">Repeat</keyword>
<proteinExistence type="predicted"/>
<dbReference type="Gene3D" id="1.25.40.10">
    <property type="entry name" value="Tetratricopeptide repeat domain"/>
    <property type="match status" value="2"/>
</dbReference>
<name>A0A1Q9DPB8_SYMMI</name>
<comment type="caution">
    <text evidence="2">The sequence shown here is derived from an EMBL/GenBank/DDBJ whole genome shotgun (WGS) entry which is preliminary data.</text>
</comment>
<dbReference type="EMBL" id="LSRX01000448">
    <property type="protein sequence ID" value="OLP97014.1"/>
    <property type="molecule type" value="Genomic_DNA"/>
</dbReference>
<evidence type="ECO:0000313" key="2">
    <source>
        <dbReference type="EMBL" id="OLP97014.1"/>
    </source>
</evidence>
<dbReference type="PANTHER" id="PTHR47447:SF17">
    <property type="entry name" value="OS12G0638900 PROTEIN"/>
    <property type="match status" value="1"/>
</dbReference>
<gene>
    <name evidence="2" type="ORF">AK812_SmicGene20681</name>
</gene>
<dbReference type="InterPro" id="IPR011990">
    <property type="entry name" value="TPR-like_helical_dom_sf"/>
</dbReference>
<evidence type="ECO:0000256" key="1">
    <source>
        <dbReference type="ARBA" id="ARBA00022737"/>
    </source>
</evidence>
<dbReference type="PANTHER" id="PTHR47447">
    <property type="entry name" value="OS03G0856100 PROTEIN"/>
    <property type="match status" value="1"/>
</dbReference>